<dbReference type="PANTHER" id="PTHR33116:SF78">
    <property type="entry name" value="OS12G0587133 PROTEIN"/>
    <property type="match status" value="1"/>
</dbReference>
<evidence type="ECO:0000313" key="1">
    <source>
        <dbReference type="EMBL" id="KAK9047824.1"/>
    </source>
</evidence>
<protein>
    <recommendedName>
        <fullName evidence="3">Reverse transcriptase</fullName>
    </recommendedName>
</protein>
<dbReference type="EMBL" id="JBCNJP010025031">
    <property type="protein sequence ID" value="KAK9047824.1"/>
    <property type="molecule type" value="Genomic_DNA"/>
</dbReference>
<evidence type="ECO:0000313" key="2">
    <source>
        <dbReference type="Proteomes" id="UP001408789"/>
    </source>
</evidence>
<proteinExistence type="predicted"/>
<reference evidence="1 2" key="1">
    <citation type="submission" date="2024-04" db="EMBL/GenBank/DDBJ databases">
        <title>The reference genome of an endangered Asteraceae, Deinandra increscens subsp. villosa, native to the Central Coast of California.</title>
        <authorList>
            <person name="Guilliams M."/>
            <person name="Hasenstab-Lehman K."/>
            <person name="Meyer R."/>
            <person name="Mcevoy S."/>
        </authorList>
    </citation>
    <scope>NUCLEOTIDE SEQUENCE [LARGE SCALE GENOMIC DNA]</scope>
    <source>
        <tissue evidence="1">Leaf</tissue>
    </source>
</reference>
<organism evidence="1 2">
    <name type="scientific">Deinandra increscens subsp. villosa</name>
    <dbReference type="NCBI Taxonomy" id="3103831"/>
    <lineage>
        <taxon>Eukaryota</taxon>
        <taxon>Viridiplantae</taxon>
        <taxon>Streptophyta</taxon>
        <taxon>Embryophyta</taxon>
        <taxon>Tracheophyta</taxon>
        <taxon>Spermatophyta</taxon>
        <taxon>Magnoliopsida</taxon>
        <taxon>eudicotyledons</taxon>
        <taxon>Gunneridae</taxon>
        <taxon>Pentapetalae</taxon>
        <taxon>asterids</taxon>
        <taxon>campanulids</taxon>
        <taxon>Asterales</taxon>
        <taxon>Asteraceae</taxon>
        <taxon>Asteroideae</taxon>
        <taxon>Heliantheae alliance</taxon>
        <taxon>Madieae</taxon>
        <taxon>Madiinae</taxon>
        <taxon>Deinandra</taxon>
    </lineage>
</organism>
<dbReference type="AlphaFoldDB" id="A0AAP0C243"/>
<keyword evidence="2" id="KW-1185">Reference proteome</keyword>
<dbReference type="PANTHER" id="PTHR33116">
    <property type="entry name" value="REVERSE TRANSCRIPTASE ZINC-BINDING DOMAIN-CONTAINING PROTEIN-RELATED-RELATED"/>
    <property type="match status" value="1"/>
</dbReference>
<gene>
    <name evidence="1" type="ORF">SSX86_033214</name>
</gene>
<accession>A0AAP0C243</accession>
<dbReference type="Proteomes" id="UP001408789">
    <property type="component" value="Unassembled WGS sequence"/>
</dbReference>
<comment type="caution">
    <text evidence="1">The sequence shown here is derived from an EMBL/GenBank/DDBJ whole genome shotgun (WGS) entry which is preliminary data.</text>
</comment>
<feature type="non-terminal residue" evidence="1">
    <location>
        <position position="183"/>
    </location>
</feature>
<name>A0AAP0C243_9ASTR</name>
<sequence length="183" mass="20605">MLSQLAAVLKCKIGKLPITYLGLPLGANMRLKKNWLPVSQKFETRLSAWKSKMLSFGGKATLLKNVLGSLPLYYMSLFRAPLCVLNELESIRRKFFWGRSDSGGKICWIAWDRILAPKNKGGLGIGSLNIANLALLSKWIWKYKSDPNSLWAKVIRAIHTTRRSDPNLPVRKTIAGPWKSIPL</sequence>
<evidence type="ECO:0008006" key="3">
    <source>
        <dbReference type="Google" id="ProtNLM"/>
    </source>
</evidence>